<dbReference type="AlphaFoldDB" id="A0A5N5WQY8"/>
<dbReference type="Pfam" id="PF01425">
    <property type="entry name" value="Amidase"/>
    <property type="match status" value="2"/>
</dbReference>
<dbReference type="PANTHER" id="PTHR46072">
    <property type="entry name" value="AMIDASE-RELATED-RELATED"/>
    <property type="match status" value="1"/>
</dbReference>
<evidence type="ECO:0000313" key="5">
    <source>
        <dbReference type="Proteomes" id="UP000326565"/>
    </source>
</evidence>
<evidence type="ECO:0000259" key="3">
    <source>
        <dbReference type="Pfam" id="PF01425"/>
    </source>
</evidence>
<proteinExistence type="inferred from homology"/>
<dbReference type="Proteomes" id="UP000326565">
    <property type="component" value="Unassembled WGS sequence"/>
</dbReference>
<evidence type="ECO:0000256" key="1">
    <source>
        <dbReference type="ARBA" id="ARBA00009199"/>
    </source>
</evidence>
<accession>A0A5N5WQY8</accession>
<comment type="similarity">
    <text evidence="1">Belongs to the amidase family.</text>
</comment>
<keyword evidence="5" id="KW-1185">Reference proteome</keyword>
<evidence type="ECO:0000313" key="4">
    <source>
        <dbReference type="EMBL" id="KAB8069600.1"/>
    </source>
</evidence>
<evidence type="ECO:0000256" key="2">
    <source>
        <dbReference type="ARBA" id="ARBA00022801"/>
    </source>
</evidence>
<name>A0A5N5WQY8_9EURO</name>
<feature type="domain" description="Amidase" evidence="3">
    <location>
        <begin position="285"/>
        <end position="406"/>
    </location>
</feature>
<dbReference type="PANTHER" id="PTHR46072:SF2">
    <property type="entry name" value="AMIDASE (EUROFUNG)"/>
    <property type="match status" value="1"/>
</dbReference>
<protein>
    <submittedName>
        <fullName evidence="4">Amidase signature domain-containing protein</fullName>
    </submittedName>
</protein>
<gene>
    <name evidence="4" type="ORF">BDV29DRAFT_194748</name>
</gene>
<dbReference type="GO" id="GO:0016787">
    <property type="term" value="F:hydrolase activity"/>
    <property type="evidence" value="ECO:0007669"/>
    <property type="project" value="UniProtKB-KW"/>
</dbReference>
<feature type="domain" description="Amidase" evidence="3">
    <location>
        <begin position="31"/>
        <end position="235"/>
    </location>
</feature>
<dbReference type="OrthoDB" id="6428749at2759"/>
<reference evidence="4 5" key="1">
    <citation type="submission" date="2019-04" db="EMBL/GenBank/DDBJ databases">
        <title>Friends and foes A comparative genomics study of 23 Aspergillus species from section Flavi.</title>
        <authorList>
            <consortium name="DOE Joint Genome Institute"/>
            <person name="Kjaerbolling I."/>
            <person name="Vesth T."/>
            <person name="Frisvad J.C."/>
            <person name="Nybo J.L."/>
            <person name="Theobald S."/>
            <person name="Kildgaard S."/>
            <person name="Isbrandt T."/>
            <person name="Kuo A."/>
            <person name="Sato A."/>
            <person name="Lyhne E.K."/>
            <person name="Kogle M.E."/>
            <person name="Wiebenga A."/>
            <person name="Kun R.S."/>
            <person name="Lubbers R.J."/>
            <person name="Makela M.R."/>
            <person name="Barry K."/>
            <person name="Chovatia M."/>
            <person name="Clum A."/>
            <person name="Daum C."/>
            <person name="Haridas S."/>
            <person name="He G."/>
            <person name="LaButti K."/>
            <person name="Lipzen A."/>
            <person name="Mondo S."/>
            <person name="Riley R."/>
            <person name="Salamov A."/>
            <person name="Simmons B.A."/>
            <person name="Magnuson J.K."/>
            <person name="Henrissat B."/>
            <person name="Mortensen U.H."/>
            <person name="Larsen T.O."/>
            <person name="Devries R.P."/>
            <person name="Grigoriev I.V."/>
            <person name="Machida M."/>
            <person name="Baker S.E."/>
            <person name="Andersen M.R."/>
        </authorList>
    </citation>
    <scope>NUCLEOTIDE SEQUENCE [LARGE SCALE GENOMIC DNA]</scope>
    <source>
        <strain evidence="4 5">CBS 151.66</strain>
    </source>
</reference>
<dbReference type="Gene3D" id="3.90.1300.10">
    <property type="entry name" value="Amidase signature (AS) domain"/>
    <property type="match status" value="1"/>
</dbReference>
<keyword evidence="2" id="KW-0378">Hydrolase</keyword>
<dbReference type="EMBL" id="ML732334">
    <property type="protein sequence ID" value="KAB8069600.1"/>
    <property type="molecule type" value="Genomic_DNA"/>
</dbReference>
<sequence>MICDVDRRLPVEKGRYTAENVVLACVRRQTVSEVVFEDALTQARTLDHAYQETGQLKGPLHGVLVTLKDQFKMKGPDTTLGYVGRSFAPATEDAVLVQMLRDMGPIILAKTNLPQSIMGLTVNPRNPRFTPGGSTGGEAVLLTLHGSLLGFGIDIGGSTRILQSIMGLYGFKPSIRFTPSRRFPYFGASVSTEGQEHAPSSIGPMARNLASITYVSRSIANARPWELDPKCIPLPSSPIERALLGLSAKLLEKDIRRDVAFAGEPLIPHVKGLIDRRKAVSVYDYCQLNKQKIALQKKYLSKWNAVRSFSGKSIDILLAPTTPHPAIPQRGMRWVGYSRIWNLLYYPAVTFPVDEVRVTVDGAPESYQPRNELDAWNWNFYDVKAMEGHPVNVQVIGKKLNEEKVLGAATVIEKASRGS</sequence>
<dbReference type="SUPFAM" id="SSF75304">
    <property type="entry name" value="Amidase signature (AS) enzymes"/>
    <property type="match status" value="1"/>
</dbReference>
<dbReference type="InterPro" id="IPR023631">
    <property type="entry name" value="Amidase_dom"/>
</dbReference>
<organism evidence="4 5">
    <name type="scientific">Aspergillus leporis</name>
    <dbReference type="NCBI Taxonomy" id="41062"/>
    <lineage>
        <taxon>Eukaryota</taxon>
        <taxon>Fungi</taxon>
        <taxon>Dikarya</taxon>
        <taxon>Ascomycota</taxon>
        <taxon>Pezizomycotina</taxon>
        <taxon>Eurotiomycetes</taxon>
        <taxon>Eurotiomycetidae</taxon>
        <taxon>Eurotiales</taxon>
        <taxon>Aspergillaceae</taxon>
        <taxon>Aspergillus</taxon>
        <taxon>Aspergillus subgen. Circumdati</taxon>
    </lineage>
</organism>
<dbReference type="InterPro" id="IPR036928">
    <property type="entry name" value="AS_sf"/>
</dbReference>